<dbReference type="Proteomes" id="UP000319836">
    <property type="component" value="Unassembled WGS sequence"/>
</dbReference>
<dbReference type="AlphaFoldDB" id="A0A538U9U7"/>
<accession>A0A538U9U7</accession>
<sequence length="62" mass="7382">MTPAHSDRRDVDNIRRRVVNIEKTRRALRWVPEVTLEEGLRRTVEWQRQRNAERGAARTTTA</sequence>
<protein>
    <recommendedName>
        <fullName evidence="3">NAD(P)-binding domain-containing protein</fullName>
    </recommendedName>
</protein>
<evidence type="ECO:0000313" key="2">
    <source>
        <dbReference type="Proteomes" id="UP000319836"/>
    </source>
</evidence>
<dbReference type="InterPro" id="IPR036291">
    <property type="entry name" value="NAD(P)-bd_dom_sf"/>
</dbReference>
<name>A0A538U9U7_UNCEI</name>
<comment type="caution">
    <text evidence="1">The sequence shown here is derived from an EMBL/GenBank/DDBJ whole genome shotgun (WGS) entry which is preliminary data.</text>
</comment>
<dbReference type="EMBL" id="VBPA01000047">
    <property type="protein sequence ID" value="TMQ72675.1"/>
    <property type="molecule type" value="Genomic_DNA"/>
</dbReference>
<evidence type="ECO:0000313" key="1">
    <source>
        <dbReference type="EMBL" id="TMQ72675.1"/>
    </source>
</evidence>
<reference evidence="1 2" key="1">
    <citation type="journal article" date="2019" name="Nat. Microbiol.">
        <title>Mediterranean grassland soil C-N compound turnover is dependent on rainfall and depth, and is mediated by genomically divergent microorganisms.</title>
        <authorList>
            <person name="Diamond S."/>
            <person name="Andeer P.F."/>
            <person name="Li Z."/>
            <person name="Crits-Christoph A."/>
            <person name="Burstein D."/>
            <person name="Anantharaman K."/>
            <person name="Lane K.R."/>
            <person name="Thomas B.C."/>
            <person name="Pan C."/>
            <person name="Northen T.R."/>
            <person name="Banfield J.F."/>
        </authorList>
    </citation>
    <scope>NUCLEOTIDE SEQUENCE [LARGE SCALE GENOMIC DNA]</scope>
    <source>
        <strain evidence="1">WS_10</strain>
    </source>
</reference>
<proteinExistence type="predicted"/>
<dbReference type="SUPFAM" id="SSF51735">
    <property type="entry name" value="NAD(P)-binding Rossmann-fold domains"/>
    <property type="match status" value="1"/>
</dbReference>
<gene>
    <name evidence="1" type="ORF">E6K80_02110</name>
</gene>
<dbReference type="Gene3D" id="3.90.25.10">
    <property type="entry name" value="UDP-galactose 4-epimerase, domain 1"/>
    <property type="match status" value="1"/>
</dbReference>
<organism evidence="1 2">
    <name type="scientific">Eiseniibacteriota bacterium</name>
    <dbReference type="NCBI Taxonomy" id="2212470"/>
    <lineage>
        <taxon>Bacteria</taxon>
        <taxon>Candidatus Eiseniibacteriota</taxon>
    </lineage>
</organism>
<evidence type="ECO:0008006" key="3">
    <source>
        <dbReference type="Google" id="ProtNLM"/>
    </source>
</evidence>